<dbReference type="Gene3D" id="3.40.30.110">
    <property type="match status" value="1"/>
</dbReference>
<dbReference type="InterPro" id="IPR058268">
    <property type="entry name" value="DUF7962"/>
</dbReference>
<sequence length="232" mass="25423">MPLLRDPGFVRDREDFTGRSWSRGAVEKGRPEALVDVRAAFGVLEDGLLGDRRRWIGGAEGPSVLDIEASKQACGMLYKEGYVTDSCISAVWIPHWLRGLKGALPSDYISATQFPRTFDWIQRFDTAVKTASSSSSSAAKITAEEALEIVGKGSFPELEGDVEVNDPSGLEKGDEIEVWPIDTGFNHKDRGRLIKLDGAEVVIEGKTVRGSVVRIHCPRHGFRVRKVGAAKL</sequence>
<dbReference type="Pfam" id="PF25907">
    <property type="entry name" value="DUF7962"/>
    <property type="match status" value="2"/>
</dbReference>
<dbReference type="OrthoDB" id="202840at2759"/>
<keyword evidence="3" id="KW-1185">Reference proteome</keyword>
<dbReference type="AlphaFoldDB" id="A0A8T9AZ83"/>
<name>A0A8T9AZ83_9HELO</name>
<dbReference type="Proteomes" id="UP000469559">
    <property type="component" value="Unassembled WGS sequence"/>
</dbReference>
<feature type="domain" description="DUF7962" evidence="1">
    <location>
        <begin position="1"/>
        <end position="69"/>
    </location>
</feature>
<dbReference type="EMBL" id="QGMF01001135">
    <property type="protein sequence ID" value="TVY13058.1"/>
    <property type="molecule type" value="Genomic_DNA"/>
</dbReference>
<gene>
    <name evidence="2" type="ORF">LARI1_G009183</name>
</gene>
<proteinExistence type="predicted"/>
<evidence type="ECO:0000313" key="2">
    <source>
        <dbReference type="EMBL" id="TVY13058.1"/>
    </source>
</evidence>
<comment type="caution">
    <text evidence="2">The sequence shown here is derived from an EMBL/GenBank/DDBJ whole genome shotgun (WGS) entry which is preliminary data.</text>
</comment>
<feature type="domain" description="DUF7962" evidence="1">
    <location>
        <begin position="87"/>
        <end position="132"/>
    </location>
</feature>
<protein>
    <recommendedName>
        <fullName evidence="1">DUF7962 domain-containing protein</fullName>
    </recommendedName>
</protein>
<accession>A0A8T9AZ83</accession>
<evidence type="ECO:0000313" key="3">
    <source>
        <dbReference type="Proteomes" id="UP000469559"/>
    </source>
</evidence>
<evidence type="ECO:0000259" key="1">
    <source>
        <dbReference type="Pfam" id="PF25907"/>
    </source>
</evidence>
<reference evidence="2 3" key="1">
    <citation type="submission" date="2018-05" db="EMBL/GenBank/DDBJ databases">
        <title>Whole genome sequencing for identification of molecular markers to develop diagnostic detection tools for the regulated plant pathogen Lachnellula willkommii.</title>
        <authorList>
            <person name="Giroux E."/>
            <person name="Bilodeau G."/>
        </authorList>
    </citation>
    <scope>NUCLEOTIDE SEQUENCE [LARGE SCALE GENOMIC DNA]</scope>
    <source>
        <strain evidence="2 3">CBS 203.66</strain>
    </source>
</reference>
<organism evidence="2 3">
    <name type="scientific">Lachnellula arida</name>
    <dbReference type="NCBI Taxonomy" id="1316785"/>
    <lineage>
        <taxon>Eukaryota</taxon>
        <taxon>Fungi</taxon>
        <taxon>Dikarya</taxon>
        <taxon>Ascomycota</taxon>
        <taxon>Pezizomycotina</taxon>
        <taxon>Leotiomycetes</taxon>
        <taxon>Helotiales</taxon>
        <taxon>Lachnaceae</taxon>
        <taxon>Lachnellula</taxon>
    </lineage>
</organism>